<reference evidence="1" key="2">
    <citation type="submission" date="2025-09" db="UniProtKB">
        <authorList>
            <consortium name="EnsemblPlants"/>
        </authorList>
    </citation>
    <scope>IDENTIFICATION</scope>
</reference>
<name>A0ACD5Y5Q2_AVESA</name>
<evidence type="ECO:0000313" key="1">
    <source>
        <dbReference type="EnsemblPlants" id="AVESA.00010b.r2.5CG0913390.1.CDS"/>
    </source>
</evidence>
<dbReference type="EnsemblPlants" id="AVESA.00010b.r2.5CG0913390.1">
    <property type="protein sequence ID" value="AVESA.00010b.r2.5CG0913390.1.CDS"/>
    <property type="gene ID" value="AVESA.00010b.r2.5CG0913390"/>
</dbReference>
<dbReference type="Proteomes" id="UP001732700">
    <property type="component" value="Chromosome 5C"/>
</dbReference>
<protein>
    <submittedName>
        <fullName evidence="1">Uncharacterized protein</fullName>
    </submittedName>
</protein>
<reference evidence="1" key="1">
    <citation type="submission" date="2021-05" db="EMBL/GenBank/DDBJ databases">
        <authorList>
            <person name="Scholz U."/>
            <person name="Mascher M."/>
            <person name="Fiebig A."/>
        </authorList>
    </citation>
    <scope>NUCLEOTIDE SEQUENCE [LARGE SCALE GENOMIC DNA]</scope>
</reference>
<organism evidence="1 2">
    <name type="scientific">Avena sativa</name>
    <name type="common">Oat</name>
    <dbReference type="NCBI Taxonomy" id="4498"/>
    <lineage>
        <taxon>Eukaryota</taxon>
        <taxon>Viridiplantae</taxon>
        <taxon>Streptophyta</taxon>
        <taxon>Embryophyta</taxon>
        <taxon>Tracheophyta</taxon>
        <taxon>Spermatophyta</taxon>
        <taxon>Magnoliopsida</taxon>
        <taxon>Liliopsida</taxon>
        <taxon>Poales</taxon>
        <taxon>Poaceae</taxon>
        <taxon>BOP clade</taxon>
        <taxon>Pooideae</taxon>
        <taxon>Poodae</taxon>
        <taxon>Poeae</taxon>
        <taxon>Poeae Chloroplast Group 1 (Aveneae type)</taxon>
        <taxon>Aveninae</taxon>
        <taxon>Avena</taxon>
    </lineage>
</organism>
<keyword evidence="2" id="KW-1185">Reference proteome</keyword>
<sequence length="621" mass="66936">MESKEDLEEIYRCSVASPVPIAGGADAAQGILEAVIADLGVCLHILPRSPEIAAAEDALRWAPVAFVSGHRSHVSLIEAGAAVAAQVPRAEDNISVHRSWSADFLFVCNSSLVRDDVMAAGVIDGRDFSLRFSPWNRQLQAMRRPLRYRAHIELTGIPAHAWSRSTVMAILGSAAWVERLGVATASREDLGHFQVVAWIDSINRLPPEKSLLIEEPDDRMEEDERPVLPGDALIPLEKLMLRYAIKIRLVRAEDMAPDPVPGDDGGGDDGSGFGSGGQGRGPHGRSGGSNQGPDARGPRPGPHDERGDGSRRRRGSASGWGGSRRVAISAALEVEPWPAVEGEDHQAKDSDEDGVDWSSSERGTLGSSTHVSVPSFDQMVDPPHGGLRDGERFFDQHAIRGRRVGENSSVGIVARDGAETRDASVGPQAPGNCQLASPGLLPSPDSGGSSVYWSPDLNQAESPRSMLDMFDAFSVCLSSVDADSRQQREPEAVVPVATSVVARSPTSFRESCKKPINSVLSRPVAKRCRNKGKYTGPVRRSGRIRGRFAAGTPIRQQQLTLITRLGIAREGEVISDEALDAYLDLFARPLRQQHIDVVLRLVGWIPDALPLCDDALVECLI</sequence>
<accession>A0ACD5Y5Q2</accession>
<evidence type="ECO:0000313" key="2">
    <source>
        <dbReference type="Proteomes" id="UP001732700"/>
    </source>
</evidence>
<proteinExistence type="predicted"/>